<reference evidence="1" key="1">
    <citation type="journal article" date="2020" name="Nature">
        <title>Giant virus diversity and host interactions through global metagenomics.</title>
        <authorList>
            <person name="Schulz F."/>
            <person name="Roux S."/>
            <person name="Paez-Espino D."/>
            <person name="Jungbluth S."/>
            <person name="Walsh D.A."/>
            <person name="Denef V.J."/>
            <person name="McMahon K.D."/>
            <person name="Konstantinidis K.T."/>
            <person name="Eloe-Fadrosh E.A."/>
            <person name="Kyrpides N.C."/>
            <person name="Woyke T."/>
        </authorList>
    </citation>
    <scope>NUCLEOTIDE SEQUENCE</scope>
    <source>
        <strain evidence="1">GVMAG-M-3300023184-77</strain>
    </source>
</reference>
<name>A0A6C0IEN2_9ZZZZ</name>
<evidence type="ECO:0000313" key="1">
    <source>
        <dbReference type="EMBL" id="QHT91601.1"/>
    </source>
</evidence>
<sequence>MIPVFRDSLIIHYDEKNSDNSWSYEEVLIASSFYATCVQRGIDNSLSYSLSYMYVMMKKHPDMSFSKTHMDMIDKIIL</sequence>
<organism evidence="1">
    <name type="scientific">viral metagenome</name>
    <dbReference type="NCBI Taxonomy" id="1070528"/>
    <lineage>
        <taxon>unclassified sequences</taxon>
        <taxon>metagenomes</taxon>
        <taxon>organismal metagenomes</taxon>
    </lineage>
</organism>
<accession>A0A6C0IEN2</accession>
<protein>
    <submittedName>
        <fullName evidence="1">Uncharacterized protein</fullName>
    </submittedName>
</protein>
<proteinExistence type="predicted"/>
<dbReference type="AlphaFoldDB" id="A0A6C0IEN2"/>
<dbReference type="EMBL" id="MN740166">
    <property type="protein sequence ID" value="QHT91601.1"/>
    <property type="molecule type" value="Genomic_DNA"/>
</dbReference>